<dbReference type="Pfam" id="PF06916">
    <property type="entry name" value="FAM210A-B_dom"/>
    <property type="match status" value="1"/>
</dbReference>
<dbReference type="AlphaFoldDB" id="A0AAD5LJQ3"/>
<proteinExistence type="predicted"/>
<accession>A0AAD5LJQ3</accession>
<dbReference type="EMBL" id="JAKCXM010000139">
    <property type="protein sequence ID" value="KAJ0401032.1"/>
    <property type="molecule type" value="Genomic_DNA"/>
</dbReference>
<dbReference type="Proteomes" id="UP001209570">
    <property type="component" value="Unassembled WGS sequence"/>
</dbReference>
<keyword evidence="3" id="KW-1185">Reference proteome</keyword>
<name>A0AAD5LJQ3_PYTIN</name>
<sequence length="111" mass="12132">MQDKVKHVLRTYGRTALAFHASLFVTTLSGSYAAIRYGLDIQTYLKKVPFIDLSKMDPDAGSLMLAYVSTLATGPARGALTIGVSPLLARWLARRHRAFAPVTKKPPISKS</sequence>
<dbReference type="InterPro" id="IPR009688">
    <property type="entry name" value="FAM210A/B-like_dom"/>
</dbReference>
<gene>
    <name evidence="2" type="ORF">P43SY_009912</name>
</gene>
<evidence type="ECO:0000313" key="2">
    <source>
        <dbReference type="EMBL" id="KAJ0401032.1"/>
    </source>
</evidence>
<dbReference type="PANTHER" id="PTHR21377:SF0">
    <property type="entry name" value="PROTEIN FAM210B, MITOCHONDRIAL"/>
    <property type="match status" value="1"/>
</dbReference>
<dbReference type="InterPro" id="IPR045866">
    <property type="entry name" value="FAM210A/B-like"/>
</dbReference>
<organism evidence="2 3">
    <name type="scientific">Pythium insidiosum</name>
    <name type="common">Pythiosis disease agent</name>
    <dbReference type="NCBI Taxonomy" id="114742"/>
    <lineage>
        <taxon>Eukaryota</taxon>
        <taxon>Sar</taxon>
        <taxon>Stramenopiles</taxon>
        <taxon>Oomycota</taxon>
        <taxon>Peronosporomycetes</taxon>
        <taxon>Pythiales</taxon>
        <taxon>Pythiaceae</taxon>
        <taxon>Pythium</taxon>
    </lineage>
</organism>
<protein>
    <recommendedName>
        <fullName evidence="1">DUF1279 domain-containing protein</fullName>
    </recommendedName>
</protein>
<evidence type="ECO:0000313" key="3">
    <source>
        <dbReference type="Proteomes" id="UP001209570"/>
    </source>
</evidence>
<comment type="caution">
    <text evidence="2">The sequence shown here is derived from an EMBL/GenBank/DDBJ whole genome shotgun (WGS) entry which is preliminary data.</text>
</comment>
<feature type="domain" description="DUF1279" evidence="1">
    <location>
        <begin position="4"/>
        <end position="86"/>
    </location>
</feature>
<dbReference type="GO" id="GO:0005739">
    <property type="term" value="C:mitochondrion"/>
    <property type="evidence" value="ECO:0007669"/>
    <property type="project" value="TreeGrafter"/>
</dbReference>
<reference evidence="2" key="1">
    <citation type="submission" date="2021-12" db="EMBL/GenBank/DDBJ databases">
        <title>Prjna785345.</title>
        <authorList>
            <person name="Rujirawat T."/>
            <person name="Krajaejun T."/>
        </authorList>
    </citation>
    <scope>NUCLEOTIDE SEQUENCE</scope>
    <source>
        <strain evidence="2">Pi057C3</strain>
    </source>
</reference>
<dbReference type="PANTHER" id="PTHR21377">
    <property type="entry name" value="PROTEIN FAM210B, MITOCHONDRIAL"/>
    <property type="match status" value="1"/>
</dbReference>
<evidence type="ECO:0000259" key="1">
    <source>
        <dbReference type="Pfam" id="PF06916"/>
    </source>
</evidence>